<evidence type="ECO:0000256" key="3">
    <source>
        <dbReference type="ARBA" id="ARBA00017941"/>
    </source>
</evidence>
<evidence type="ECO:0000313" key="9">
    <source>
        <dbReference type="EMBL" id="OGC39330.1"/>
    </source>
</evidence>
<evidence type="ECO:0000256" key="2">
    <source>
        <dbReference type="ARBA" id="ARBA00009677"/>
    </source>
</evidence>
<comment type="subunit">
    <text evidence="5 6">The basal body constitutes a major portion of the flagellar organelle and consists of four rings (L,P,S, and M) mounted on a central rod. The rod consists of about 26 subunits of FlgG in the distal portion, and FlgB, FlgC and FlgF are thought to build up the proximal portion of the rod with about 6 subunits each.</text>
</comment>
<dbReference type="Pfam" id="PF00460">
    <property type="entry name" value="Flg_bb_rod"/>
    <property type="match status" value="1"/>
</dbReference>
<dbReference type="InterPro" id="IPR006299">
    <property type="entry name" value="FlgC"/>
</dbReference>
<dbReference type="Pfam" id="PF06429">
    <property type="entry name" value="Flg_bbr_C"/>
    <property type="match status" value="1"/>
</dbReference>
<comment type="similarity">
    <text evidence="2">Belongs to the flagella basal body rod proteins family.</text>
</comment>
<dbReference type="AlphaFoldDB" id="A0A1F4U3B6"/>
<evidence type="ECO:0000313" key="10">
    <source>
        <dbReference type="Proteomes" id="UP000179242"/>
    </source>
</evidence>
<evidence type="ECO:0000259" key="7">
    <source>
        <dbReference type="Pfam" id="PF00460"/>
    </source>
</evidence>
<dbReference type="PANTHER" id="PTHR30435">
    <property type="entry name" value="FLAGELLAR PROTEIN"/>
    <property type="match status" value="1"/>
</dbReference>
<sequence length="143" mass="15824">MGLSRALEISASGIRAEGKNLEIISSNIANMNATRTLDGGAYRRRIAVYQEKPITFEQALDRAAAKLAGGGVEIKEVVEDQSPLQKVYDPTHPDADNLGFVQMPNVNLSKEMVDMIYGSKLYEANITVYNSTKQMMRETLQLQ</sequence>
<proteinExistence type="inferred from homology"/>
<keyword evidence="4 6" id="KW-0975">Bacterial flagellum</keyword>
<evidence type="ECO:0000256" key="4">
    <source>
        <dbReference type="ARBA" id="ARBA00023143"/>
    </source>
</evidence>
<comment type="subcellular location">
    <subcellularLocation>
        <location evidence="1 6">Bacterial flagellum basal body</location>
    </subcellularLocation>
</comment>
<keyword evidence="9" id="KW-0969">Cilium</keyword>
<dbReference type="Proteomes" id="UP000179242">
    <property type="component" value="Unassembled WGS sequence"/>
</dbReference>
<keyword evidence="9" id="KW-0966">Cell projection</keyword>
<evidence type="ECO:0000256" key="6">
    <source>
        <dbReference type="RuleBase" id="RU362062"/>
    </source>
</evidence>
<feature type="domain" description="Flagellar basal body rod protein N-terminal" evidence="7">
    <location>
        <begin position="7"/>
        <end position="34"/>
    </location>
</feature>
<dbReference type="InterPro" id="IPR001444">
    <property type="entry name" value="Flag_bb_rod_N"/>
</dbReference>
<dbReference type="GO" id="GO:0030694">
    <property type="term" value="C:bacterial-type flagellum basal body, rod"/>
    <property type="evidence" value="ECO:0007669"/>
    <property type="project" value="UniProtKB-UniRule"/>
</dbReference>
<name>A0A1F4U3B6_UNCSA</name>
<dbReference type="NCBIfam" id="TIGR01395">
    <property type="entry name" value="FlgC"/>
    <property type="match status" value="1"/>
</dbReference>
<accession>A0A1F4U3B6</accession>
<evidence type="ECO:0000259" key="8">
    <source>
        <dbReference type="Pfam" id="PF06429"/>
    </source>
</evidence>
<dbReference type="EMBL" id="MEUJ01000010">
    <property type="protein sequence ID" value="OGC39330.1"/>
    <property type="molecule type" value="Genomic_DNA"/>
</dbReference>
<organism evidence="9 10">
    <name type="scientific">candidate division WOR-1 bacterium RIFOXYC2_FULL_46_14</name>
    <dbReference type="NCBI Taxonomy" id="1802587"/>
    <lineage>
        <taxon>Bacteria</taxon>
        <taxon>Bacillati</taxon>
        <taxon>Saganbacteria</taxon>
    </lineage>
</organism>
<keyword evidence="9" id="KW-0282">Flagellum</keyword>
<feature type="domain" description="Flagellar basal-body/hook protein C-terminal" evidence="8">
    <location>
        <begin position="99"/>
        <end position="142"/>
    </location>
</feature>
<dbReference type="GO" id="GO:0071978">
    <property type="term" value="P:bacterial-type flagellum-dependent swarming motility"/>
    <property type="evidence" value="ECO:0007669"/>
    <property type="project" value="TreeGrafter"/>
</dbReference>
<dbReference type="InterPro" id="IPR010930">
    <property type="entry name" value="Flg_bb/hook_C_dom"/>
</dbReference>
<reference evidence="9 10" key="1">
    <citation type="journal article" date="2016" name="Nat. Commun.">
        <title>Thousands of microbial genomes shed light on interconnected biogeochemical processes in an aquifer system.</title>
        <authorList>
            <person name="Anantharaman K."/>
            <person name="Brown C.T."/>
            <person name="Hug L.A."/>
            <person name="Sharon I."/>
            <person name="Castelle C.J."/>
            <person name="Probst A.J."/>
            <person name="Thomas B.C."/>
            <person name="Singh A."/>
            <person name="Wilkins M.J."/>
            <person name="Karaoz U."/>
            <person name="Brodie E.L."/>
            <person name="Williams K.H."/>
            <person name="Hubbard S.S."/>
            <person name="Banfield J.F."/>
        </authorList>
    </citation>
    <scope>NUCLEOTIDE SEQUENCE [LARGE SCALE GENOMIC DNA]</scope>
</reference>
<dbReference type="PANTHER" id="PTHR30435:SF2">
    <property type="entry name" value="FLAGELLAR BASAL-BODY ROD PROTEIN FLGC"/>
    <property type="match status" value="1"/>
</dbReference>
<evidence type="ECO:0000256" key="5">
    <source>
        <dbReference type="ARBA" id="ARBA00025933"/>
    </source>
</evidence>
<comment type="caution">
    <text evidence="9">The sequence shown here is derived from an EMBL/GenBank/DDBJ whole genome shotgun (WGS) entry which is preliminary data.</text>
</comment>
<protein>
    <recommendedName>
        <fullName evidence="3 6">Flagellar basal-body rod protein FlgC</fullName>
    </recommendedName>
</protein>
<evidence type="ECO:0000256" key="1">
    <source>
        <dbReference type="ARBA" id="ARBA00004117"/>
    </source>
</evidence>
<gene>
    <name evidence="9" type="ORF">A2438_00100</name>
</gene>